<dbReference type="AlphaFoldDB" id="A0A9X4QW91"/>
<evidence type="ECO:0000256" key="1">
    <source>
        <dbReference type="ARBA" id="ARBA00005278"/>
    </source>
</evidence>
<comment type="similarity">
    <text evidence="1">Belongs to the GerABKA family.</text>
</comment>
<feature type="transmembrane region" description="Helical" evidence="4">
    <location>
        <begin position="300"/>
        <end position="319"/>
    </location>
</feature>
<gene>
    <name evidence="5" type="ORF">OMP40_33110</name>
</gene>
<evidence type="ECO:0000256" key="3">
    <source>
        <dbReference type="SAM" id="MobiDB-lite"/>
    </source>
</evidence>
<evidence type="ECO:0000256" key="4">
    <source>
        <dbReference type="SAM" id="Phobius"/>
    </source>
</evidence>
<keyword evidence="2 4" id="KW-0472">Membrane</keyword>
<evidence type="ECO:0000313" key="6">
    <source>
        <dbReference type="Proteomes" id="UP001153404"/>
    </source>
</evidence>
<protein>
    <submittedName>
        <fullName evidence="5">Spore germination protein</fullName>
    </submittedName>
</protein>
<dbReference type="InterPro" id="IPR004995">
    <property type="entry name" value="Spore_Ger"/>
</dbReference>
<keyword evidence="6" id="KW-1185">Reference proteome</keyword>
<feature type="region of interest" description="Disordered" evidence="3">
    <location>
        <begin position="484"/>
        <end position="509"/>
    </location>
</feature>
<dbReference type="RefSeq" id="WP_277537636.1">
    <property type="nucleotide sequence ID" value="NZ_JAPDIA010000008.1"/>
</dbReference>
<accession>A0A9X4QW91</accession>
<dbReference type="InterPro" id="IPR050768">
    <property type="entry name" value="UPF0353/GerABKA_families"/>
</dbReference>
<feature type="transmembrane region" description="Helical" evidence="4">
    <location>
        <begin position="425"/>
        <end position="448"/>
    </location>
</feature>
<sequence>MADYSSSSIPVPFDMDRPILPDLEANRAALNEVLNDCADAVLHPFATGDGRAALLIYICGLSDKAQLEKMAMEPLIRMSSEADGSLSAIARKLPIADLHEATAIRELIEGLFVGMPCLLVDGQACGLIMNMADWEKRGIDEPMAESVVRGPREGFGESLDVNMSLMRRRLRTPDFKMKTMTVGRLTRTRVVVCYIQSVAKDSLVQEVLSRLSRIDTDGVLESANIEELIQDSTLSPFPQLLSTERPDVCAASLMEGKAMLMIEGTPFALIAPTSLFALLQSPEDYYQRFMMGTVIRWLRYTFFLLALLFPSLYVAILTYHQEMVPTTLLLSIAKSREDIPFPALVEALLMEVSFEALREAGVRLPKQVGSAVSIVGALVIGQAATAAGLVSPPMVMVVALTGIASFMIPHYSVGISVRLLRFPVMLLAGFLGLLGLMLGVIALVIHLASLRSFGEPYLVFFRRGARHAWKDTLIRAPSWALGERPATAQKANADRQSMRNRPTPQKEGG</sequence>
<dbReference type="Pfam" id="PF03323">
    <property type="entry name" value="GerA"/>
    <property type="match status" value="1"/>
</dbReference>
<keyword evidence="4" id="KW-0812">Transmembrane</keyword>
<dbReference type="GO" id="GO:0009847">
    <property type="term" value="P:spore germination"/>
    <property type="evidence" value="ECO:0007669"/>
    <property type="project" value="InterPro"/>
</dbReference>
<feature type="transmembrane region" description="Helical" evidence="4">
    <location>
        <begin position="369"/>
        <end position="389"/>
    </location>
</feature>
<dbReference type="PANTHER" id="PTHR22550:SF5">
    <property type="entry name" value="LEUCINE ZIPPER PROTEIN 4"/>
    <property type="match status" value="1"/>
</dbReference>
<organism evidence="5 6">
    <name type="scientific">Cohnella rhizosphaerae</name>
    <dbReference type="NCBI Taxonomy" id="1457232"/>
    <lineage>
        <taxon>Bacteria</taxon>
        <taxon>Bacillati</taxon>
        <taxon>Bacillota</taxon>
        <taxon>Bacilli</taxon>
        <taxon>Bacillales</taxon>
        <taxon>Paenibacillaceae</taxon>
        <taxon>Cohnella</taxon>
    </lineage>
</organism>
<name>A0A9X4QW91_9BACL</name>
<dbReference type="EMBL" id="JAPDIA010000008">
    <property type="protein sequence ID" value="MDG0813595.1"/>
    <property type="molecule type" value="Genomic_DNA"/>
</dbReference>
<dbReference type="PANTHER" id="PTHR22550">
    <property type="entry name" value="SPORE GERMINATION PROTEIN"/>
    <property type="match status" value="1"/>
</dbReference>
<proteinExistence type="inferred from homology"/>
<evidence type="ECO:0000256" key="2">
    <source>
        <dbReference type="ARBA" id="ARBA00023136"/>
    </source>
</evidence>
<feature type="transmembrane region" description="Helical" evidence="4">
    <location>
        <begin position="395"/>
        <end position="413"/>
    </location>
</feature>
<dbReference type="Proteomes" id="UP001153404">
    <property type="component" value="Unassembled WGS sequence"/>
</dbReference>
<dbReference type="PIRSF" id="PIRSF005690">
    <property type="entry name" value="GerBA"/>
    <property type="match status" value="1"/>
</dbReference>
<reference evidence="5" key="1">
    <citation type="submission" date="2022-10" db="EMBL/GenBank/DDBJ databases">
        <title>Comparative genomic analysis of Cohnella hashimotonis sp. nov., isolated from the International Space Station.</title>
        <authorList>
            <person name="Simpson A."/>
            <person name="Venkateswaran K."/>
        </authorList>
    </citation>
    <scope>NUCLEOTIDE SEQUENCE</scope>
    <source>
        <strain evidence="5">DSM 28161</strain>
    </source>
</reference>
<comment type="caution">
    <text evidence="5">The sequence shown here is derived from an EMBL/GenBank/DDBJ whole genome shotgun (WGS) entry which is preliminary data.</text>
</comment>
<keyword evidence="4" id="KW-1133">Transmembrane helix</keyword>
<evidence type="ECO:0000313" key="5">
    <source>
        <dbReference type="EMBL" id="MDG0813595.1"/>
    </source>
</evidence>
<dbReference type="GO" id="GO:0016020">
    <property type="term" value="C:membrane"/>
    <property type="evidence" value="ECO:0007669"/>
    <property type="project" value="InterPro"/>
</dbReference>